<dbReference type="EMBL" id="FOGI01000019">
    <property type="protein sequence ID" value="SES48393.1"/>
    <property type="molecule type" value="Genomic_DNA"/>
</dbReference>
<gene>
    <name evidence="1" type="ORF">SAMN04487818_11965</name>
</gene>
<organism evidence="1 2">
    <name type="scientific">Actinokineospora terrae</name>
    <dbReference type="NCBI Taxonomy" id="155974"/>
    <lineage>
        <taxon>Bacteria</taxon>
        <taxon>Bacillati</taxon>
        <taxon>Actinomycetota</taxon>
        <taxon>Actinomycetes</taxon>
        <taxon>Pseudonocardiales</taxon>
        <taxon>Pseudonocardiaceae</taxon>
        <taxon>Actinokineospora</taxon>
    </lineage>
</organism>
<dbReference type="Proteomes" id="UP000199051">
    <property type="component" value="Unassembled WGS sequence"/>
</dbReference>
<evidence type="ECO:0000313" key="1">
    <source>
        <dbReference type="EMBL" id="SES48393.1"/>
    </source>
</evidence>
<reference evidence="2" key="1">
    <citation type="submission" date="2016-10" db="EMBL/GenBank/DDBJ databases">
        <authorList>
            <person name="Varghese N."/>
            <person name="Submissions S."/>
        </authorList>
    </citation>
    <scope>NUCLEOTIDE SEQUENCE [LARGE SCALE GENOMIC DNA]</scope>
    <source>
        <strain evidence="2">DSM 44260</strain>
    </source>
</reference>
<protein>
    <recommendedName>
        <fullName evidence="3">DUF3052 domain-containing protein</fullName>
    </recommendedName>
</protein>
<dbReference type="RefSeq" id="WP_092786770.1">
    <property type="nucleotide sequence ID" value="NZ_FOGI01000019.1"/>
</dbReference>
<proteinExistence type="predicted"/>
<evidence type="ECO:0000313" key="2">
    <source>
        <dbReference type="Proteomes" id="UP000199051"/>
    </source>
</evidence>
<dbReference type="STRING" id="155974.SAMN04487818_11965"/>
<evidence type="ECO:0008006" key="3">
    <source>
        <dbReference type="Google" id="ProtNLM"/>
    </source>
</evidence>
<accession>A0A1H9XRR8</accession>
<dbReference type="AlphaFoldDB" id="A0A1H9XRR8"/>
<sequence>MTAGYSGKPLAAKLGVKEQSRVLVTGAPAGFDLGAPHHTRPGREPYDVVLLFCPWTADLVRGWEPSVSRLKVDGALWVAWQKKAAKVPTDLDENGVRGYALDHGLVDVKVCAVDAVWSGLKLVRRLVDR</sequence>
<name>A0A1H9XRR8_9PSEU</name>
<keyword evidence="2" id="KW-1185">Reference proteome</keyword>